<keyword evidence="3" id="KW-1185">Reference proteome</keyword>
<dbReference type="GO" id="GO:0005509">
    <property type="term" value="F:calcium ion binding"/>
    <property type="evidence" value="ECO:0007669"/>
    <property type="project" value="InterPro"/>
</dbReference>
<dbReference type="PROSITE" id="PS00018">
    <property type="entry name" value="EF_HAND_1"/>
    <property type="match status" value="3"/>
</dbReference>
<gene>
    <name evidence="4" type="primary">LOC106165401</name>
</gene>
<dbReference type="Pfam" id="PF13202">
    <property type="entry name" value="EF-hand_5"/>
    <property type="match status" value="2"/>
</dbReference>
<dbReference type="Gene3D" id="1.10.238.10">
    <property type="entry name" value="EF-hand"/>
    <property type="match status" value="1"/>
</dbReference>
<protein>
    <submittedName>
        <fullName evidence="4">Sarcoplasmic calcium-binding protein-like</fullName>
    </submittedName>
</protein>
<evidence type="ECO:0000259" key="2">
    <source>
        <dbReference type="PROSITE" id="PS50222"/>
    </source>
</evidence>
<dbReference type="InterPro" id="IPR011992">
    <property type="entry name" value="EF-hand-dom_pair"/>
</dbReference>
<dbReference type="KEGG" id="lak:106165401"/>
<keyword evidence="1" id="KW-0106">Calcium</keyword>
<reference evidence="4" key="1">
    <citation type="submission" date="2025-08" db="UniProtKB">
        <authorList>
            <consortium name="RefSeq"/>
        </authorList>
    </citation>
    <scope>IDENTIFICATION</scope>
    <source>
        <tissue evidence="4">Gonads</tissue>
    </source>
</reference>
<dbReference type="InterPro" id="IPR018247">
    <property type="entry name" value="EF_Hand_1_Ca_BS"/>
</dbReference>
<dbReference type="InParanoid" id="A0A1S3INE5"/>
<evidence type="ECO:0000256" key="1">
    <source>
        <dbReference type="ARBA" id="ARBA00022837"/>
    </source>
</evidence>
<dbReference type="PROSITE" id="PS50222">
    <property type="entry name" value="EF_HAND_2"/>
    <property type="match status" value="1"/>
</dbReference>
<dbReference type="InterPro" id="IPR002048">
    <property type="entry name" value="EF_hand_dom"/>
</dbReference>
<dbReference type="GeneID" id="106165401"/>
<organism evidence="3 4">
    <name type="scientific">Lingula anatina</name>
    <name type="common">Brachiopod</name>
    <name type="synonym">Lingula unguis</name>
    <dbReference type="NCBI Taxonomy" id="7574"/>
    <lineage>
        <taxon>Eukaryota</taxon>
        <taxon>Metazoa</taxon>
        <taxon>Spiralia</taxon>
        <taxon>Lophotrochozoa</taxon>
        <taxon>Brachiopoda</taxon>
        <taxon>Linguliformea</taxon>
        <taxon>Lingulata</taxon>
        <taxon>Lingulida</taxon>
        <taxon>Linguloidea</taxon>
        <taxon>Lingulidae</taxon>
        <taxon>Lingula</taxon>
    </lineage>
</organism>
<dbReference type="Proteomes" id="UP000085678">
    <property type="component" value="Unplaced"/>
</dbReference>
<proteinExistence type="predicted"/>
<dbReference type="SUPFAM" id="SSF47473">
    <property type="entry name" value="EF-hand"/>
    <property type="match status" value="1"/>
</dbReference>
<sequence length="167" mass="19223">MDVNGDGKMEKAEYVNKTAERIGMVTNSDEKKDKLNLYLLQIWDTWWQTIMNENNLESVSVDDFLSKKAETKTKVLDKFHLEIENGWHLTFFEVVDANEDNSLDKDEFDNFLKIFRAQSFPEIFYEIDTNNNGAISKGEMLINGLLWVVSNSLKGGHLYGKITDSSP</sequence>
<accession>A0A1S3INE5</accession>
<feature type="domain" description="EF-hand" evidence="2">
    <location>
        <begin position="91"/>
        <end position="118"/>
    </location>
</feature>
<evidence type="ECO:0000313" key="4">
    <source>
        <dbReference type="RefSeq" id="XP_013399059.1"/>
    </source>
</evidence>
<name>A0A1S3INE5_LINAN</name>
<evidence type="ECO:0000313" key="3">
    <source>
        <dbReference type="Proteomes" id="UP000085678"/>
    </source>
</evidence>
<dbReference type="AlphaFoldDB" id="A0A1S3INE5"/>
<dbReference type="RefSeq" id="XP_013399059.1">
    <property type="nucleotide sequence ID" value="XM_013543605.1"/>
</dbReference>